<dbReference type="SMART" id="SM00179">
    <property type="entry name" value="EGF_CA"/>
    <property type="match status" value="1"/>
</dbReference>
<dbReference type="FunFam" id="3.10.100.10:FF:000009">
    <property type="entry name" value="Aggrecan core protein"/>
    <property type="match status" value="1"/>
</dbReference>
<dbReference type="InterPro" id="IPR000538">
    <property type="entry name" value="Link_dom"/>
</dbReference>
<dbReference type="PROSITE" id="PS50835">
    <property type="entry name" value="IG_LIKE"/>
    <property type="match status" value="1"/>
</dbReference>
<evidence type="ECO:0000256" key="14">
    <source>
        <dbReference type="ARBA" id="ARBA00023180"/>
    </source>
</evidence>
<dbReference type="GO" id="GO:0001501">
    <property type="term" value="P:skeletal system development"/>
    <property type="evidence" value="ECO:0007669"/>
    <property type="project" value="TreeGrafter"/>
</dbReference>
<feature type="disulfide bond" evidence="20">
    <location>
        <begin position="195"/>
        <end position="216"/>
    </location>
</feature>
<feature type="disulfide bond" evidence="19">
    <location>
        <begin position="2097"/>
        <end position="2124"/>
    </location>
</feature>
<feature type="compositionally biased region" description="Polar residues" evidence="21">
    <location>
        <begin position="989"/>
        <end position="999"/>
    </location>
</feature>
<evidence type="ECO:0000259" key="27">
    <source>
        <dbReference type="PROSITE" id="PS50963"/>
    </source>
</evidence>
<dbReference type="InterPro" id="IPR018378">
    <property type="entry name" value="C-type_lectin_CS"/>
</dbReference>
<dbReference type="Gene3D" id="3.10.100.10">
    <property type="entry name" value="Mannose-Binding Protein A, subunit A"/>
    <property type="match status" value="5"/>
</dbReference>
<dbReference type="Gene3D" id="2.60.40.10">
    <property type="entry name" value="Immunoglobulins"/>
    <property type="match status" value="1"/>
</dbReference>
<sequence>MTTLLLVFVCLRVITAAVSVELSDSSDGLEVKIPEQSPLRVVLGSSLNIPCYFNIPEEQDTSALLTPRIKWSKLSNGTEVVLLVATGGKIRLNTEYREAISLPNYPAIPTDATLEIKALRSNHTGIYRCEVMYGIEDRQDTIEVLVKGIVFHYRAISTRYTLNFEKAKQACIQNSAVIATPEQLQAAYEDGYEQCDAGWLADQTVRYPIHWPRERCYGDKDEFPGVRTYGVREPDETYDVYCYAEQMQGKVFYATAPEKFTFQEAFDKCRSLGARLATTGELYLAWKDGMDMCSAGWLADRSVRYPISRARPNCGGNLVGVRTVYLYVNQTGYPHPDSRYDAICYSGDDVETLIPGQFIDETGSELGSAFTVQTVTQTEVELPLPRNATEEEARGSIATLEPIEITPTATELYEGFTVLPDLFATGVTVETAAPGEENVTRGDVTEVGALPEDITTIALGTAITTETAEVSSVEEVVGVTATPGLESASAFTVEDQLVQVTAAPDVGLLPEQPISPTGVVFHYRAATSRYTFSFVQAQQACLQNNAVIATPEQLQAAYEAGFDQCDAGWLRDQTVRYPIVNPRSNCVGDKESSPGVRSYGMRPASETYDVYCYIDRLKGEVFFATQPEQFTFPEAQQYCESQNSTLASVGQLHAAWKQGLDRCYAGWLADGSLRYPIVSPRPACGGDAPGVRTVYQHYNQTGFPDPLSRHHAFCFRALPPAEEEGVTSLFEEDVLATQVIPGVEGVPSGEEVTVETEFATQPENQTAWGTEVFPTDMSLLSGGPSAFPPATIIPEETSTNASISEVSGEVTESGEHQVSGESSASGWVSGVPDTSREPASGVFELSGEHSGIGESGLPSVDVHTSGFLPGESGLPSGDLSGVPSGIVDISGLSSAEEDVSVSTSRIPETSGMPSGVEGSGLPSGFSGDISGTELVSGVSSGEESGLTSGFPTVSLVDTTLVEVVTTAPERQEEGKGSIGVSGEGDLSGFPSTEWDTSGKAQELPSGAELSGEPFGEPELSGEPSGVPELSGQPSRGPELSGEPSGVPELSREPSGGPELSGEPSGVPELSGEPSRGPELSGLPSGLDVNGEPSGTHEVSGLVDLSGLTSGIDGSGEASGITFVDASLEEVTKIPSITRAEAKEILEISGLHSGGEDASGMVSGSLDISGEPSGHVDFGGSVSGVLEMSGHPSGVIDSSGEVSGVDVTSGLLSGDESGLTSGFPTVSLVDTTLVEVVTQTSVAQEVGEGPSGMIEISGFPSGERRLSGEGSGAMETSGFPSGTGYFSGEPSGFPYVSGDISGAADLSGQSSAVTDISGESSGLPEVTLVTSDLVEVVTRPTVSQEMGGETAVTFPYSLGPSGEASASGELSGETSSLPESGIETSTAYEISGETSAFPETSTETSTIHEISGETSAFPEFSIETSTIQEISGETSAFPEIIIETSTSQEARGETSGYPEIIIETSTVQEVSGETSAFPEGSTETSTIQEISGETSAFPEIRIETSTSQDISGETSAFPEIRIETFTSQEARGEISGYPEISIETSTVHETSGDTSAFPEISIETSAVHEISGETSAFPEISIETSTVHEISGESSAFPQIRIETSTNQEARGETSAYPEISIETSTVHETSGETSVFPEISIETSTVHEISGETSAFPEISIETSTVHEISGETSAFPEIRIETSTSQEAQGETSAFPQFSIETPTSQEARGETSAYPEIIIETSTVQEVSGETSAFPEIRIETSTSQEAQGETSAFPEISLETSTVHETSGETSALPAANIETAATSLASGEPSGVPEEKEIPDATSGAVTHSIAGISGETSVPDVVISTSTPDVEPTQGPGNPEEAQLEIDPSPPAVSGQEMETAVVLDNPHLLATTTASLPQVSQEAIDALGPTTEDTDECHSSPCLNGATCVDGIDSFKCLCLPSYGGDLCEIDLENCEEGWTKFQGHCYRHFEERETWMDAENRCRQHQAHLSSIITPEEQEFVNSHAQDYQWIGLSDRAVENDFRWSDGHSLQFENWRPNQPDNFFAAGEDCVVMIWHEQGEWNDVPCNYHLPFTCKKGTVACGDPPVVENARTFGRKKDRYEINSMVRYQCNQGYIQRHVPTIRCQPNGQWEEPRISCINPSNYQRRLYKRSPRSRSRPSGRAVHRPTH</sequence>
<feature type="chain" id="PRO_5029912309" description="Aggrecan core protein" evidence="22">
    <location>
        <begin position="17"/>
        <end position="2155"/>
    </location>
</feature>
<feature type="domain" description="Ig-like" evidence="25">
    <location>
        <begin position="34"/>
        <end position="143"/>
    </location>
</feature>
<keyword evidence="11" id="KW-0106">Calcium</keyword>
<dbReference type="CDD" id="cd03517">
    <property type="entry name" value="Link_domain_CSPGs_modules_1_3"/>
    <property type="match status" value="2"/>
</dbReference>
<keyword evidence="14" id="KW-0325">Glycoprotein</keyword>
<dbReference type="PROSITE" id="PS50026">
    <property type="entry name" value="EGF_3"/>
    <property type="match status" value="1"/>
</dbReference>
<dbReference type="Gene3D" id="2.10.70.10">
    <property type="entry name" value="Complement Module, domain 1"/>
    <property type="match status" value="1"/>
</dbReference>
<dbReference type="PROSITE" id="PS01241">
    <property type="entry name" value="LINK_1"/>
    <property type="match status" value="3"/>
</dbReference>
<keyword evidence="9" id="KW-0430">Lectin</keyword>
<evidence type="ECO:0000256" key="10">
    <source>
        <dbReference type="ARBA" id="ARBA00022737"/>
    </source>
</evidence>
<dbReference type="PROSITE" id="PS00615">
    <property type="entry name" value="C_TYPE_LECTIN_1"/>
    <property type="match status" value="1"/>
</dbReference>
<feature type="domain" description="C-type lectin" evidence="24">
    <location>
        <begin position="1948"/>
        <end position="2062"/>
    </location>
</feature>
<evidence type="ECO:0000256" key="7">
    <source>
        <dbReference type="ARBA" id="ARBA00022723"/>
    </source>
</evidence>
<evidence type="ECO:0000256" key="19">
    <source>
        <dbReference type="PROSITE-ProRule" id="PRU00302"/>
    </source>
</evidence>
<evidence type="ECO:0000256" key="12">
    <source>
        <dbReference type="ARBA" id="ARBA00022974"/>
    </source>
</evidence>
<dbReference type="Gene3D" id="2.10.25.10">
    <property type="entry name" value="Laminin"/>
    <property type="match status" value="1"/>
</dbReference>
<keyword evidence="12" id="KW-0654">Proteoglycan</keyword>
<reference evidence="28 29" key="1">
    <citation type="submission" date="2019-09" db="EMBL/GenBank/DDBJ databases">
        <title>Bird 10,000 Genomes (B10K) Project - Family phase.</title>
        <authorList>
            <person name="Zhang G."/>
        </authorList>
    </citation>
    <scope>NUCLEOTIDE SEQUENCE [LARGE SCALE GENOMIC DNA]</scope>
    <source>
        <strain evidence="28">B10K-DU-030-25</strain>
    </source>
</reference>
<dbReference type="SUPFAM" id="SSF56436">
    <property type="entry name" value="C-type lectin-like"/>
    <property type="match status" value="5"/>
</dbReference>
<dbReference type="InterPro" id="IPR036179">
    <property type="entry name" value="Ig-like_dom_sf"/>
</dbReference>
<dbReference type="GO" id="GO:0002052">
    <property type="term" value="P:positive regulation of neuroblast proliferation"/>
    <property type="evidence" value="ECO:0007669"/>
    <property type="project" value="TreeGrafter"/>
</dbReference>
<name>A0A7K7TQF4_9CHAR</name>
<comment type="similarity">
    <text evidence="2">Belongs to the aggrecan/versican proteoglycan family.</text>
</comment>
<evidence type="ECO:0000256" key="11">
    <source>
        <dbReference type="ARBA" id="ARBA00022837"/>
    </source>
</evidence>
<dbReference type="InterPro" id="IPR016187">
    <property type="entry name" value="CTDL_fold"/>
</dbReference>
<dbReference type="SMART" id="SM00445">
    <property type="entry name" value="LINK"/>
    <property type="match status" value="4"/>
</dbReference>
<feature type="domain" description="Link" evidence="27">
    <location>
        <begin position="620"/>
        <end position="716"/>
    </location>
</feature>
<dbReference type="CDD" id="cd03588">
    <property type="entry name" value="CLECT_CSPGs"/>
    <property type="match status" value="1"/>
</dbReference>
<evidence type="ECO:0000256" key="5">
    <source>
        <dbReference type="ARBA" id="ARBA00022536"/>
    </source>
</evidence>
<dbReference type="FunFam" id="3.10.100.10:FF:000002">
    <property type="entry name" value="Hyaluronan proteoglycan link protein 1"/>
    <property type="match status" value="2"/>
</dbReference>
<feature type="region of interest" description="Disordered" evidence="21">
    <location>
        <begin position="1730"/>
        <end position="1755"/>
    </location>
</feature>
<dbReference type="InterPro" id="IPR018097">
    <property type="entry name" value="EGF_Ca-bd_CS"/>
</dbReference>
<evidence type="ECO:0000256" key="18">
    <source>
        <dbReference type="PROSITE-ProRule" id="PRU00076"/>
    </source>
</evidence>
<dbReference type="GO" id="GO:0005540">
    <property type="term" value="F:hyaluronic acid binding"/>
    <property type="evidence" value="ECO:0007669"/>
    <property type="project" value="InterPro"/>
</dbReference>
<dbReference type="InterPro" id="IPR050691">
    <property type="entry name" value="Hyaluronan_bind_Proteoglycan"/>
</dbReference>
<dbReference type="InterPro" id="IPR033987">
    <property type="entry name" value="CSPG_CTLD"/>
</dbReference>
<dbReference type="FunFam" id="2.10.70.10:FF:000003">
    <property type="entry name" value="Versican core protein"/>
    <property type="match status" value="1"/>
</dbReference>
<dbReference type="GO" id="GO:0030246">
    <property type="term" value="F:carbohydrate binding"/>
    <property type="evidence" value="ECO:0007669"/>
    <property type="project" value="UniProtKB-KW"/>
</dbReference>
<dbReference type="SMART" id="SM00409">
    <property type="entry name" value="IG"/>
    <property type="match status" value="1"/>
</dbReference>
<dbReference type="GO" id="GO:0007155">
    <property type="term" value="P:cell adhesion"/>
    <property type="evidence" value="ECO:0007669"/>
    <property type="project" value="InterPro"/>
</dbReference>
<comment type="subcellular location">
    <subcellularLocation>
        <location evidence="1">Secreted</location>
        <location evidence="1">Extracellular space</location>
        <location evidence="1">Extracellular matrix</location>
    </subcellularLocation>
</comment>
<feature type="non-terminal residue" evidence="28">
    <location>
        <position position="1"/>
    </location>
</feature>
<feature type="region of interest" description="Disordered" evidence="21">
    <location>
        <begin position="794"/>
        <end position="839"/>
    </location>
</feature>
<keyword evidence="5 18" id="KW-0245">EGF-like domain</keyword>
<keyword evidence="13 18" id="KW-1015">Disulfide bond</keyword>
<evidence type="ECO:0000259" key="23">
    <source>
        <dbReference type="PROSITE" id="PS50026"/>
    </source>
</evidence>
<dbReference type="SMART" id="SM00034">
    <property type="entry name" value="CLECT"/>
    <property type="match status" value="1"/>
</dbReference>
<keyword evidence="10" id="KW-0677">Repeat</keyword>
<dbReference type="FunFam" id="3.10.100.10:FF:000003">
    <property type="entry name" value="Versican core protein"/>
    <property type="match status" value="1"/>
</dbReference>
<dbReference type="FunFam" id="2.10.25.10:FF:000006">
    <property type="entry name" value="Versican core protein-like isoform 1"/>
    <property type="match status" value="1"/>
</dbReference>
<dbReference type="Pfam" id="PF00059">
    <property type="entry name" value="Lectin_C"/>
    <property type="match status" value="1"/>
</dbReference>
<dbReference type="InterPro" id="IPR013783">
    <property type="entry name" value="Ig-like_fold"/>
</dbReference>
<keyword evidence="3" id="KW-0964">Secreted</keyword>
<evidence type="ECO:0000256" key="6">
    <source>
        <dbReference type="ARBA" id="ARBA00022659"/>
    </source>
</evidence>
<evidence type="ECO:0000256" key="20">
    <source>
        <dbReference type="PROSITE-ProRule" id="PRU00323"/>
    </source>
</evidence>
<dbReference type="PROSITE" id="PS50041">
    <property type="entry name" value="C_TYPE_LECTIN_2"/>
    <property type="match status" value="1"/>
</dbReference>
<feature type="region of interest" description="Disordered" evidence="21">
    <location>
        <begin position="2135"/>
        <end position="2155"/>
    </location>
</feature>
<evidence type="ECO:0000256" key="4">
    <source>
        <dbReference type="ARBA" id="ARBA00022530"/>
    </source>
</evidence>
<evidence type="ECO:0000313" key="29">
    <source>
        <dbReference type="Proteomes" id="UP000587655"/>
    </source>
</evidence>
<dbReference type="SUPFAM" id="SSF48726">
    <property type="entry name" value="Immunoglobulin"/>
    <property type="match status" value="1"/>
</dbReference>
<keyword evidence="6 19" id="KW-0768">Sushi</keyword>
<keyword evidence="7" id="KW-0479">Metal-binding</keyword>
<keyword evidence="8 22" id="KW-0732">Signal</keyword>
<feature type="compositionally biased region" description="Polar residues" evidence="21">
    <location>
        <begin position="1742"/>
        <end position="1753"/>
    </location>
</feature>
<dbReference type="Pfam" id="PF00193">
    <property type="entry name" value="Xlink"/>
    <property type="match status" value="4"/>
</dbReference>
<comment type="caution">
    <text evidence="28">The sequence shown here is derived from an EMBL/GenBank/DDBJ whole genome shotgun (WGS) entry which is preliminary data.</text>
</comment>
<dbReference type="SMART" id="SM00181">
    <property type="entry name" value="EGF"/>
    <property type="match status" value="1"/>
</dbReference>
<dbReference type="GO" id="GO:0045202">
    <property type="term" value="C:synapse"/>
    <property type="evidence" value="ECO:0007669"/>
    <property type="project" value="TreeGrafter"/>
</dbReference>
<feature type="region of interest" description="Disordered" evidence="21">
    <location>
        <begin position="1788"/>
        <end position="1860"/>
    </location>
</feature>
<dbReference type="GO" id="GO:0007417">
    <property type="term" value="P:central nervous system development"/>
    <property type="evidence" value="ECO:0007669"/>
    <property type="project" value="TreeGrafter"/>
</dbReference>
<feature type="domain" description="EGF-like" evidence="23">
    <location>
        <begin position="1899"/>
        <end position="1935"/>
    </location>
</feature>
<feature type="domain" description="Link" evidence="27">
    <location>
        <begin position="519"/>
        <end position="614"/>
    </location>
</feature>
<feature type="disulfide bond" evidence="18">
    <location>
        <begin position="1925"/>
        <end position="1934"/>
    </location>
</feature>
<dbReference type="PANTHER" id="PTHR22804:SF42">
    <property type="entry name" value="AGGRECAN CORE PROTEIN"/>
    <property type="match status" value="1"/>
</dbReference>
<keyword evidence="15" id="KW-0393">Immunoglobulin domain</keyword>
<feature type="signal peptide" evidence="22">
    <location>
        <begin position="1"/>
        <end position="16"/>
    </location>
</feature>
<dbReference type="GO" id="GO:0010001">
    <property type="term" value="P:glial cell differentiation"/>
    <property type="evidence" value="ECO:0007669"/>
    <property type="project" value="TreeGrafter"/>
</dbReference>
<dbReference type="EMBL" id="VZSZ01001968">
    <property type="protein sequence ID" value="NXA19137.1"/>
    <property type="molecule type" value="Genomic_DNA"/>
</dbReference>
<accession>A0A7K7TQF4</accession>
<proteinExistence type="inferred from homology"/>
<dbReference type="Pfam" id="PF07686">
    <property type="entry name" value="V-set"/>
    <property type="match status" value="1"/>
</dbReference>
<evidence type="ECO:0000256" key="13">
    <source>
        <dbReference type="ARBA" id="ARBA00023157"/>
    </source>
</evidence>
<dbReference type="PROSITE" id="PS50923">
    <property type="entry name" value="SUSHI"/>
    <property type="match status" value="1"/>
</dbReference>
<dbReference type="CDD" id="cd00054">
    <property type="entry name" value="EGF_CA"/>
    <property type="match status" value="1"/>
</dbReference>
<dbReference type="PANTHER" id="PTHR22804">
    <property type="entry name" value="AGGRECAN/VERSICAN PROTEOGLYCAN"/>
    <property type="match status" value="1"/>
</dbReference>
<dbReference type="InterPro" id="IPR035976">
    <property type="entry name" value="Sushi/SCR/CCP_sf"/>
</dbReference>
<dbReference type="SMART" id="SM00032">
    <property type="entry name" value="CCP"/>
    <property type="match status" value="1"/>
</dbReference>
<dbReference type="PROSITE" id="PS00010">
    <property type="entry name" value="ASX_HYDROXYL"/>
    <property type="match status" value="1"/>
</dbReference>
<dbReference type="PRINTS" id="PR01265">
    <property type="entry name" value="LINKMODULE"/>
</dbReference>
<dbReference type="PROSITE" id="PS50963">
    <property type="entry name" value="LINK_2"/>
    <property type="match status" value="4"/>
</dbReference>
<feature type="region of interest" description="Disordered" evidence="21">
    <location>
        <begin position="1263"/>
        <end position="1284"/>
    </location>
</feature>
<dbReference type="FunFam" id="3.10.100.10:FF:000011">
    <property type="entry name" value="Aggrecan core protein"/>
    <property type="match status" value="1"/>
</dbReference>
<feature type="disulfide bond" evidence="20">
    <location>
        <begin position="293"/>
        <end position="314"/>
    </location>
</feature>
<dbReference type="GO" id="GO:0005615">
    <property type="term" value="C:extracellular space"/>
    <property type="evidence" value="ECO:0007669"/>
    <property type="project" value="TreeGrafter"/>
</dbReference>
<feature type="disulfide bond" evidence="19">
    <location>
        <begin position="2068"/>
        <end position="2111"/>
    </location>
</feature>
<keyword evidence="29" id="KW-1185">Reference proteome</keyword>
<evidence type="ECO:0000313" key="28">
    <source>
        <dbReference type="EMBL" id="NXA19137.1"/>
    </source>
</evidence>
<dbReference type="PROSITE" id="PS00022">
    <property type="entry name" value="EGF_1"/>
    <property type="match status" value="1"/>
</dbReference>
<feature type="domain" description="Link" evidence="27">
    <location>
        <begin position="250"/>
        <end position="346"/>
    </location>
</feature>
<dbReference type="InterPro" id="IPR003599">
    <property type="entry name" value="Ig_sub"/>
</dbReference>
<gene>
    <name evidence="28" type="primary">Acan</name>
    <name evidence="28" type="ORF">IBISTR_R02220</name>
</gene>
<dbReference type="InterPro" id="IPR000436">
    <property type="entry name" value="Sushi_SCR_CCP_dom"/>
</dbReference>
<dbReference type="Proteomes" id="UP000587655">
    <property type="component" value="Unassembled WGS sequence"/>
</dbReference>
<feature type="compositionally biased region" description="Low complexity" evidence="21">
    <location>
        <begin position="802"/>
        <end position="811"/>
    </location>
</feature>
<feature type="non-terminal residue" evidence="28">
    <location>
        <position position="2155"/>
    </location>
</feature>
<comment type="caution">
    <text evidence="18">Lacks conserved residue(s) required for the propagation of feature annotation.</text>
</comment>
<dbReference type="InterPro" id="IPR001304">
    <property type="entry name" value="C-type_lectin-like"/>
</dbReference>
<evidence type="ECO:0000256" key="17">
    <source>
        <dbReference type="ARBA" id="ARBA00042947"/>
    </source>
</evidence>
<dbReference type="Pfam" id="PF00084">
    <property type="entry name" value="Sushi"/>
    <property type="match status" value="1"/>
</dbReference>
<feature type="compositionally biased region" description="Low complexity" evidence="21">
    <location>
        <begin position="1052"/>
        <end position="1068"/>
    </location>
</feature>
<dbReference type="Pfam" id="PF00008">
    <property type="entry name" value="EGF"/>
    <property type="match status" value="1"/>
</dbReference>
<dbReference type="GO" id="GO:0005509">
    <property type="term" value="F:calcium ion binding"/>
    <property type="evidence" value="ECO:0007669"/>
    <property type="project" value="InterPro"/>
</dbReference>
<evidence type="ECO:0000256" key="16">
    <source>
        <dbReference type="ARBA" id="ARBA00039399"/>
    </source>
</evidence>
<dbReference type="GO" id="GO:0072534">
    <property type="term" value="C:perineuronal net"/>
    <property type="evidence" value="ECO:0007669"/>
    <property type="project" value="TreeGrafter"/>
</dbReference>
<feature type="region of interest" description="Disordered" evidence="21">
    <location>
        <begin position="965"/>
        <end position="1100"/>
    </location>
</feature>
<dbReference type="InterPro" id="IPR000152">
    <property type="entry name" value="EGF-type_Asp/Asn_hydroxyl_site"/>
</dbReference>
<keyword evidence="4" id="KW-0272">Extracellular matrix</keyword>
<evidence type="ECO:0000259" key="26">
    <source>
        <dbReference type="PROSITE" id="PS50923"/>
    </source>
</evidence>
<evidence type="ECO:0000256" key="15">
    <source>
        <dbReference type="ARBA" id="ARBA00023319"/>
    </source>
</evidence>
<dbReference type="FunFam" id="2.60.40.10:FF:001192">
    <property type="entry name" value="Aggrecan core protein"/>
    <property type="match status" value="1"/>
</dbReference>
<evidence type="ECO:0000256" key="3">
    <source>
        <dbReference type="ARBA" id="ARBA00022525"/>
    </source>
</evidence>
<organism evidence="28 29">
    <name type="scientific">Ibidorhyncha struthersii</name>
    <dbReference type="NCBI Taxonomy" id="425643"/>
    <lineage>
        <taxon>Eukaryota</taxon>
        <taxon>Metazoa</taxon>
        <taxon>Chordata</taxon>
        <taxon>Craniata</taxon>
        <taxon>Vertebrata</taxon>
        <taxon>Euteleostomi</taxon>
        <taxon>Archelosauria</taxon>
        <taxon>Archosauria</taxon>
        <taxon>Dinosauria</taxon>
        <taxon>Saurischia</taxon>
        <taxon>Theropoda</taxon>
        <taxon>Coelurosauria</taxon>
        <taxon>Aves</taxon>
        <taxon>Neognathae</taxon>
        <taxon>Neoaves</taxon>
        <taxon>Charadriiformes</taxon>
        <taxon>Charadriidae</taxon>
        <taxon>Ibidorhyncha</taxon>
    </lineage>
</organism>
<feature type="domain" description="Link" evidence="27">
    <location>
        <begin position="149"/>
        <end position="244"/>
    </location>
</feature>
<dbReference type="InterPro" id="IPR013106">
    <property type="entry name" value="Ig_V-set"/>
</dbReference>
<evidence type="ECO:0000256" key="22">
    <source>
        <dbReference type="SAM" id="SignalP"/>
    </source>
</evidence>
<evidence type="ECO:0000256" key="2">
    <source>
        <dbReference type="ARBA" id="ARBA00006838"/>
    </source>
</evidence>
<evidence type="ECO:0000256" key="8">
    <source>
        <dbReference type="ARBA" id="ARBA00022729"/>
    </source>
</evidence>
<feature type="domain" description="Sushi" evidence="26">
    <location>
        <begin position="2066"/>
        <end position="2126"/>
    </location>
</feature>
<evidence type="ECO:0000259" key="25">
    <source>
        <dbReference type="PROSITE" id="PS50835"/>
    </source>
</evidence>
<evidence type="ECO:0000256" key="1">
    <source>
        <dbReference type="ARBA" id="ARBA00004498"/>
    </source>
</evidence>
<evidence type="ECO:0000256" key="9">
    <source>
        <dbReference type="ARBA" id="ARBA00022734"/>
    </source>
</evidence>
<feature type="disulfide bond" evidence="20">
    <location>
        <begin position="565"/>
        <end position="586"/>
    </location>
</feature>
<dbReference type="InterPro" id="IPR000742">
    <property type="entry name" value="EGF"/>
</dbReference>
<feature type="disulfide bond" evidence="20">
    <location>
        <begin position="663"/>
        <end position="684"/>
    </location>
</feature>
<dbReference type="InterPro" id="IPR007110">
    <property type="entry name" value="Ig-like_dom"/>
</dbReference>
<dbReference type="PROSITE" id="PS01187">
    <property type="entry name" value="EGF_CA"/>
    <property type="match status" value="1"/>
</dbReference>
<feature type="region of interest" description="Disordered" evidence="21">
    <location>
        <begin position="1358"/>
        <end position="1379"/>
    </location>
</feature>
<dbReference type="CDD" id="cd00033">
    <property type="entry name" value="CCP"/>
    <property type="match status" value="1"/>
</dbReference>
<dbReference type="InterPro" id="IPR016186">
    <property type="entry name" value="C-type_lectin-like/link_sf"/>
</dbReference>
<protein>
    <recommendedName>
        <fullName evidence="16">Aggrecan core protein</fullName>
    </recommendedName>
    <alternativeName>
        <fullName evidence="17">Cartilage-specific proteoglycan core protein</fullName>
    </alternativeName>
</protein>
<evidence type="ECO:0000256" key="21">
    <source>
        <dbReference type="SAM" id="MobiDB-lite"/>
    </source>
</evidence>
<dbReference type="CDD" id="cd03520">
    <property type="entry name" value="Link_domain_CSPGs_modules_2_4"/>
    <property type="match status" value="2"/>
</dbReference>
<evidence type="ECO:0000259" key="24">
    <source>
        <dbReference type="PROSITE" id="PS50041"/>
    </source>
</evidence>
<dbReference type="SUPFAM" id="SSF57535">
    <property type="entry name" value="Complement control module/SCR domain"/>
    <property type="match status" value="1"/>
</dbReference>
<dbReference type="InterPro" id="IPR001881">
    <property type="entry name" value="EGF-like_Ca-bd_dom"/>
</dbReference>